<dbReference type="VEuPathDB" id="FungiDB:FOXG_13037"/>
<dbReference type="AlphaFoldDB" id="A0A2H3U418"/>
<feature type="transmembrane region" description="Helical" evidence="1">
    <location>
        <begin position="303"/>
        <end position="323"/>
    </location>
</feature>
<dbReference type="Pfam" id="PF12697">
    <property type="entry name" value="Abhydrolase_6"/>
    <property type="match status" value="1"/>
</dbReference>
<dbReference type="VEuPathDB" id="FungiDB:FOZG_14641"/>
<dbReference type="VEuPathDB" id="FungiDB:FOIG_07455"/>
<dbReference type="Proteomes" id="UP000219369">
    <property type="component" value="Unassembled WGS sequence"/>
</dbReference>
<dbReference type="InterPro" id="IPR052897">
    <property type="entry name" value="Sec-Metab_Biosynth_Hydrolase"/>
</dbReference>
<dbReference type="VEuPathDB" id="FungiDB:FOC4_g10001986"/>
<dbReference type="VEuPathDB" id="FungiDB:FOMG_16294"/>
<dbReference type="InterPro" id="IPR000073">
    <property type="entry name" value="AB_hydrolase_1"/>
</dbReference>
<dbReference type="Gene3D" id="3.40.50.1820">
    <property type="entry name" value="alpha/beta hydrolase"/>
    <property type="match status" value="1"/>
</dbReference>
<dbReference type="OrthoDB" id="408373at2759"/>
<protein>
    <recommendedName>
        <fullName evidence="2">AB hydrolase-1 domain-containing protein</fullName>
    </recommendedName>
</protein>
<dbReference type="SUPFAM" id="SSF53474">
    <property type="entry name" value="alpha/beta-Hydrolases"/>
    <property type="match status" value="1"/>
</dbReference>
<accession>A0A2H3U418</accession>
<feature type="transmembrane region" description="Helical" evidence="1">
    <location>
        <begin position="124"/>
        <end position="142"/>
    </location>
</feature>
<evidence type="ECO:0000259" key="2">
    <source>
        <dbReference type="Pfam" id="PF12697"/>
    </source>
</evidence>
<dbReference type="PANTHER" id="PTHR37017:SF3">
    <property type="entry name" value="AB HYDROLASE-1 DOMAIN-CONTAINING PROTEIN"/>
    <property type="match status" value="1"/>
</dbReference>
<dbReference type="PANTHER" id="PTHR37017">
    <property type="entry name" value="AB HYDROLASE-1 DOMAIN-CONTAINING PROTEIN-RELATED"/>
    <property type="match status" value="1"/>
</dbReference>
<sequence length="340" mass="37528">MSSETSLVFVPGAWHKPSCYGKVMEHLRNQHHLRCIPVTLPTTMDNPMATFKDDVGAVRSAIRQETENGRDVIVIAHSYGGTVGNSAVKGFSKPTFVREEPSVSNQSSISTATSSKRIPETGHVVGLVLIATGFCFTGLTFMDHFLNITPPFFRVNKETGFADLAVRPQKFFYHDLPPAEADHATSMLTTQSLKALFEGSEYSYSGWLDVPVWFIGTVEDQGLPIVVQRAQIGMARMLGGRVVYTELKTSHSPFLSQPTQVVQIMLQAFESFTGTRADETPKALEVANKPFIPLVSPLQPTTWFRYGLPLVVGSFVGCTILLYRKVKSLWSFQSGETKAD</sequence>
<dbReference type="VEuPathDB" id="FungiDB:HZS61_006092"/>
<gene>
    <name evidence="3" type="ORF">FRV6_12967</name>
</gene>
<dbReference type="InterPro" id="IPR029058">
    <property type="entry name" value="AB_hydrolase_fold"/>
</dbReference>
<reference evidence="4" key="1">
    <citation type="submission" date="2016-09" db="EMBL/GenBank/DDBJ databases">
        <authorList>
            <person name="Guldener U."/>
        </authorList>
    </citation>
    <scope>NUCLEOTIDE SEQUENCE [LARGE SCALE GENOMIC DNA]</scope>
    <source>
        <strain evidence="4">V64-1</strain>
    </source>
</reference>
<evidence type="ECO:0000313" key="3">
    <source>
        <dbReference type="EMBL" id="SCO88839.1"/>
    </source>
</evidence>
<keyword evidence="1" id="KW-0812">Transmembrane</keyword>
<name>A0A2H3U418_FUSOX</name>
<keyword evidence="1" id="KW-0472">Membrane</keyword>
<proteinExistence type="predicted"/>
<dbReference type="EMBL" id="FMJY01000007">
    <property type="protein sequence ID" value="SCO88839.1"/>
    <property type="molecule type" value="Genomic_DNA"/>
</dbReference>
<organism evidence="3 4">
    <name type="scientific">Fusarium oxysporum</name>
    <name type="common">Fusarium vascular wilt</name>
    <dbReference type="NCBI Taxonomy" id="5507"/>
    <lineage>
        <taxon>Eukaryota</taxon>
        <taxon>Fungi</taxon>
        <taxon>Dikarya</taxon>
        <taxon>Ascomycota</taxon>
        <taxon>Pezizomycotina</taxon>
        <taxon>Sordariomycetes</taxon>
        <taxon>Hypocreomycetidae</taxon>
        <taxon>Hypocreales</taxon>
        <taxon>Nectriaceae</taxon>
        <taxon>Fusarium</taxon>
        <taxon>Fusarium oxysporum species complex</taxon>
    </lineage>
</organism>
<evidence type="ECO:0000313" key="4">
    <source>
        <dbReference type="Proteomes" id="UP000219369"/>
    </source>
</evidence>
<keyword evidence="1" id="KW-1133">Transmembrane helix</keyword>
<feature type="domain" description="AB hydrolase-1" evidence="2">
    <location>
        <begin position="7"/>
        <end position="263"/>
    </location>
</feature>
<evidence type="ECO:0000256" key="1">
    <source>
        <dbReference type="SAM" id="Phobius"/>
    </source>
</evidence>
<dbReference type="VEuPathDB" id="FungiDB:FOC1_g10002473"/>